<dbReference type="GO" id="GO:0046872">
    <property type="term" value="F:metal ion binding"/>
    <property type="evidence" value="ECO:0007669"/>
    <property type="project" value="UniProtKB-KW"/>
</dbReference>
<reference evidence="8" key="1">
    <citation type="submission" date="2017-04" db="EMBL/GenBank/DDBJ databases">
        <title>Comparative genomics and description of representatives of a novel lineage of planctomycetes thriving in anoxic sediments.</title>
        <authorList>
            <person name="Spring S."/>
            <person name="Bunk B."/>
            <person name="Sproer C."/>
        </authorList>
    </citation>
    <scope>NUCLEOTIDE SEQUENCE [LARGE SCALE GENOMIC DNA]</scope>
    <source>
        <strain evidence="8">ST-PulAB-D4</strain>
    </source>
</reference>
<accession>A0A1W6LJ39</accession>
<evidence type="ECO:0000313" key="8">
    <source>
        <dbReference type="Proteomes" id="UP000193334"/>
    </source>
</evidence>
<dbReference type="InterPro" id="IPR006311">
    <property type="entry name" value="TAT_signal"/>
</dbReference>
<feature type="domain" description="Sulfatase N-terminal" evidence="6">
    <location>
        <begin position="36"/>
        <end position="341"/>
    </location>
</feature>
<keyword evidence="5" id="KW-0732">Signal</keyword>
<name>A0A1W6LJ39_9BACT</name>
<dbReference type="InterPro" id="IPR017850">
    <property type="entry name" value="Alkaline_phosphatase_core_sf"/>
</dbReference>
<feature type="signal peptide" evidence="5">
    <location>
        <begin position="1"/>
        <end position="23"/>
    </location>
</feature>
<sequence precursor="true">MKRRDFLKASAACGMGLSLTGLAAGVSAEKSAVSKPNIVFIMADDLGFGDLGCYGNPVVQSPNIDTFAQNSQTLTQYYSAGPVCKPTRVSFLTGKYPYKTGSRMTVDGRDPSLDVGFFPKILQQAGYTTKVAGKWHVGHFPGGMDIIGFDEWSVCAPGGWCDYWDYTIHTKGNTEPSNGKYSTDMITESGLEFIERNQDNPFFLYLAYTAPHFPLQAPEEDIDPFRDNSDLEEGTKVVYGMIKRMDHGIGQILAKLKAKGLYDNTMVVFTSDNGPRFGAYKGLSQERYNGHLAGQKSYTLEGGIKVPAIVHWPQKYNCPCSYYPYMMHTVDWFKTLLTVAGADIPQGTDIDGDCYVDYLLNCKKGDDTKRYWSFNNVRPTSKSNSAMRDGDWKLNRPAIESFKRWDQPADLPLPDDIPDYELYRIDKDPFEKNDISDEYPEKTKEMIRDFENWFDAVMKKHRELNS</sequence>
<evidence type="ECO:0000313" key="7">
    <source>
        <dbReference type="EMBL" id="ARN55779.1"/>
    </source>
</evidence>
<dbReference type="SUPFAM" id="SSF53649">
    <property type="entry name" value="Alkaline phosphatase-like"/>
    <property type="match status" value="1"/>
</dbReference>
<dbReference type="EMBL" id="CP021023">
    <property type="protein sequence ID" value="ARN55779.1"/>
    <property type="molecule type" value="Genomic_DNA"/>
</dbReference>
<gene>
    <name evidence="7" type="primary">atsA_3</name>
    <name evidence="7" type="ORF">STSP1_00144</name>
</gene>
<keyword evidence="4" id="KW-0106">Calcium</keyword>
<dbReference type="KEGG" id="pbp:STSP1_00144"/>
<evidence type="ECO:0000256" key="1">
    <source>
        <dbReference type="ARBA" id="ARBA00008779"/>
    </source>
</evidence>
<dbReference type="OrthoDB" id="9777306at2"/>
<organism evidence="7 8">
    <name type="scientific">Sedimentisphaera salicampi</name>
    <dbReference type="NCBI Taxonomy" id="1941349"/>
    <lineage>
        <taxon>Bacteria</taxon>
        <taxon>Pseudomonadati</taxon>
        <taxon>Planctomycetota</taxon>
        <taxon>Phycisphaerae</taxon>
        <taxon>Sedimentisphaerales</taxon>
        <taxon>Sedimentisphaeraceae</taxon>
        <taxon>Sedimentisphaera</taxon>
    </lineage>
</organism>
<dbReference type="PANTHER" id="PTHR42693">
    <property type="entry name" value="ARYLSULFATASE FAMILY MEMBER"/>
    <property type="match status" value="1"/>
</dbReference>
<proteinExistence type="inferred from homology"/>
<dbReference type="InterPro" id="IPR024607">
    <property type="entry name" value="Sulfatase_CS"/>
</dbReference>
<evidence type="ECO:0000259" key="6">
    <source>
        <dbReference type="Pfam" id="PF00884"/>
    </source>
</evidence>
<dbReference type="GO" id="GO:0004065">
    <property type="term" value="F:arylsulfatase activity"/>
    <property type="evidence" value="ECO:0007669"/>
    <property type="project" value="UniProtKB-EC"/>
</dbReference>
<dbReference type="RefSeq" id="WP_085754508.1">
    <property type="nucleotide sequence ID" value="NZ_CP021023.1"/>
</dbReference>
<protein>
    <submittedName>
        <fullName evidence="7">Arylsulfatase</fullName>
        <ecNumber evidence="7">3.1.6.1</ecNumber>
    </submittedName>
</protein>
<evidence type="ECO:0000256" key="5">
    <source>
        <dbReference type="SAM" id="SignalP"/>
    </source>
</evidence>
<dbReference type="AlphaFoldDB" id="A0A1W6LJ39"/>
<evidence type="ECO:0000256" key="4">
    <source>
        <dbReference type="ARBA" id="ARBA00022837"/>
    </source>
</evidence>
<dbReference type="Gene3D" id="3.30.1120.10">
    <property type="match status" value="1"/>
</dbReference>
<dbReference type="Pfam" id="PF00884">
    <property type="entry name" value="Sulfatase"/>
    <property type="match status" value="1"/>
</dbReference>
<dbReference type="PANTHER" id="PTHR42693:SF53">
    <property type="entry name" value="ENDO-4-O-SULFATASE"/>
    <property type="match status" value="1"/>
</dbReference>
<feature type="chain" id="PRO_5013184755" evidence="5">
    <location>
        <begin position="24"/>
        <end position="466"/>
    </location>
</feature>
<dbReference type="Proteomes" id="UP000193334">
    <property type="component" value="Chromosome"/>
</dbReference>
<evidence type="ECO:0000256" key="2">
    <source>
        <dbReference type="ARBA" id="ARBA00022723"/>
    </source>
</evidence>
<dbReference type="EC" id="3.1.6.1" evidence="7"/>
<evidence type="ECO:0000256" key="3">
    <source>
        <dbReference type="ARBA" id="ARBA00022801"/>
    </source>
</evidence>
<dbReference type="InterPro" id="IPR000917">
    <property type="entry name" value="Sulfatase_N"/>
</dbReference>
<dbReference type="InterPro" id="IPR050738">
    <property type="entry name" value="Sulfatase"/>
</dbReference>
<keyword evidence="3 7" id="KW-0378">Hydrolase</keyword>
<dbReference type="PROSITE" id="PS51318">
    <property type="entry name" value="TAT"/>
    <property type="match status" value="1"/>
</dbReference>
<keyword evidence="8" id="KW-1185">Reference proteome</keyword>
<comment type="similarity">
    <text evidence="1">Belongs to the sulfatase family.</text>
</comment>
<keyword evidence="2" id="KW-0479">Metal-binding</keyword>
<dbReference type="PROSITE" id="PS00149">
    <property type="entry name" value="SULFATASE_2"/>
    <property type="match status" value="1"/>
</dbReference>
<dbReference type="Gene3D" id="3.40.720.10">
    <property type="entry name" value="Alkaline Phosphatase, subunit A"/>
    <property type="match status" value="1"/>
</dbReference>
<dbReference type="STRING" id="1941349.STSP1_00144"/>